<reference evidence="2" key="1">
    <citation type="submission" date="2022-10" db="EMBL/GenBank/DDBJ databases">
        <title>Gaoshiqiia sediminis gen. nov., sp. nov., isolated from coastal sediment.</title>
        <authorList>
            <person name="Yu W.X."/>
            <person name="Mu D.S."/>
            <person name="Du J.Z."/>
            <person name="Liang Y.Q."/>
        </authorList>
    </citation>
    <scope>NUCLEOTIDE SEQUENCE</scope>
    <source>
        <strain evidence="2">A06</strain>
    </source>
</reference>
<dbReference type="Proteomes" id="UP001163821">
    <property type="component" value="Unassembled WGS sequence"/>
</dbReference>
<keyword evidence="3" id="KW-1185">Reference proteome</keyword>
<evidence type="ECO:0000313" key="2">
    <source>
        <dbReference type="EMBL" id="MCW0484252.1"/>
    </source>
</evidence>
<comment type="caution">
    <text evidence="2">The sequence shown here is derived from an EMBL/GenBank/DDBJ whole genome shotgun (WGS) entry which is preliminary data.</text>
</comment>
<protein>
    <submittedName>
        <fullName evidence="2">DUF1735 domain-containing protein</fullName>
    </submittedName>
</protein>
<proteinExistence type="predicted"/>
<evidence type="ECO:0000259" key="1">
    <source>
        <dbReference type="Pfam" id="PF08522"/>
    </source>
</evidence>
<gene>
    <name evidence="2" type="ORF">N2K84_16035</name>
</gene>
<dbReference type="Pfam" id="PF08522">
    <property type="entry name" value="BT_3987-like_N"/>
    <property type="match status" value="1"/>
</dbReference>
<name>A0AA41YAC0_9BACT</name>
<accession>A0AA41YAC0</accession>
<evidence type="ECO:0000313" key="3">
    <source>
        <dbReference type="Proteomes" id="UP001163821"/>
    </source>
</evidence>
<dbReference type="Gene3D" id="2.60.40.1740">
    <property type="entry name" value="hypothetical protein (bacova_03559)"/>
    <property type="match status" value="1"/>
</dbReference>
<dbReference type="AlphaFoldDB" id="A0AA41YAC0"/>
<dbReference type="EMBL" id="JAPAAF010000032">
    <property type="protein sequence ID" value="MCW0484252.1"/>
    <property type="molecule type" value="Genomic_DNA"/>
</dbReference>
<dbReference type="PROSITE" id="PS51257">
    <property type="entry name" value="PROKAR_LIPOPROTEIN"/>
    <property type="match status" value="1"/>
</dbReference>
<dbReference type="Gene3D" id="2.40.128.420">
    <property type="match status" value="1"/>
</dbReference>
<sequence>MRKNIFILLILSSILGSCGFEEEVISYGTTSVYFYNQEYNRNIVVGEGLDLKAGIMFSGLINNDQDRVVQYDIDPSVILDPSKTMMPANYYTLSGTSQFVVPKGEEQGYVEIEIDSTAFLADPKSLTGEYVIPFRLISSTDVDSINTAKDYMVISVSYWAKQHGNYNYSGQTIRKSSGVAVDTLVYENTSTISESVRELETVGPNMMKVIPDGTAGSKDPASGKFSFNVEVPTLGGGSVIVTTGQGSAIEISPDGSSVYDEASKTFYLSYQYNDGTYDCFATDTMVFRNRIRDIQADGQGVNEWRGF</sequence>
<feature type="domain" description="BT-3987-like N-terminal" evidence="1">
    <location>
        <begin position="31"/>
        <end position="141"/>
    </location>
</feature>
<dbReference type="InterPro" id="IPR013728">
    <property type="entry name" value="BT_3987-like_N"/>
</dbReference>
<dbReference type="RefSeq" id="WP_282592845.1">
    <property type="nucleotide sequence ID" value="NZ_JAPAAF010000032.1"/>
</dbReference>
<organism evidence="2 3">
    <name type="scientific">Gaoshiqia sediminis</name>
    <dbReference type="NCBI Taxonomy" id="2986998"/>
    <lineage>
        <taxon>Bacteria</taxon>
        <taxon>Pseudomonadati</taxon>
        <taxon>Bacteroidota</taxon>
        <taxon>Bacteroidia</taxon>
        <taxon>Marinilabiliales</taxon>
        <taxon>Prolixibacteraceae</taxon>
        <taxon>Gaoshiqia</taxon>
    </lineage>
</organism>